<gene>
    <name evidence="1" type="ORF">DPEC_G00287340</name>
</gene>
<organism evidence="1 2">
    <name type="scientific">Dallia pectoralis</name>
    <name type="common">Alaska blackfish</name>
    <dbReference type="NCBI Taxonomy" id="75939"/>
    <lineage>
        <taxon>Eukaryota</taxon>
        <taxon>Metazoa</taxon>
        <taxon>Chordata</taxon>
        <taxon>Craniata</taxon>
        <taxon>Vertebrata</taxon>
        <taxon>Euteleostomi</taxon>
        <taxon>Actinopterygii</taxon>
        <taxon>Neopterygii</taxon>
        <taxon>Teleostei</taxon>
        <taxon>Protacanthopterygii</taxon>
        <taxon>Esociformes</taxon>
        <taxon>Umbridae</taxon>
        <taxon>Dallia</taxon>
    </lineage>
</organism>
<name>A0ACC2FKD2_DALPE</name>
<comment type="caution">
    <text evidence="1">The sequence shown here is derived from an EMBL/GenBank/DDBJ whole genome shotgun (WGS) entry which is preliminary data.</text>
</comment>
<evidence type="ECO:0000313" key="1">
    <source>
        <dbReference type="EMBL" id="KAJ7991772.1"/>
    </source>
</evidence>
<proteinExistence type="predicted"/>
<dbReference type="EMBL" id="CM055753">
    <property type="protein sequence ID" value="KAJ7991772.1"/>
    <property type="molecule type" value="Genomic_DNA"/>
</dbReference>
<keyword evidence="2" id="KW-1185">Reference proteome</keyword>
<dbReference type="Proteomes" id="UP001157502">
    <property type="component" value="Chromosome 26"/>
</dbReference>
<sequence length="112" mass="12678">MQNFREHQSVHLRQDALSPHELGLGLFKSHEIPSSPLKMGPTPCQARLVSVTGVYREHCLDVHFPNTDVRNIWHQTSKSDWVVSASCGRAMRTYLKCLFPVSGTTFVQSRSN</sequence>
<reference evidence="1" key="1">
    <citation type="submission" date="2021-05" db="EMBL/GenBank/DDBJ databases">
        <authorList>
            <person name="Pan Q."/>
            <person name="Jouanno E."/>
            <person name="Zahm M."/>
            <person name="Klopp C."/>
            <person name="Cabau C."/>
            <person name="Louis A."/>
            <person name="Berthelot C."/>
            <person name="Parey E."/>
            <person name="Roest Crollius H."/>
            <person name="Montfort J."/>
            <person name="Robinson-Rechavi M."/>
            <person name="Bouchez O."/>
            <person name="Lampietro C."/>
            <person name="Lopez Roques C."/>
            <person name="Donnadieu C."/>
            <person name="Postlethwait J."/>
            <person name="Bobe J."/>
            <person name="Dillon D."/>
            <person name="Chandos A."/>
            <person name="von Hippel F."/>
            <person name="Guiguen Y."/>
        </authorList>
    </citation>
    <scope>NUCLEOTIDE SEQUENCE</scope>
    <source>
        <strain evidence="1">YG-Jan2019</strain>
    </source>
</reference>
<protein>
    <submittedName>
        <fullName evidence="1">Uncharacterized protein</fullName>
    </submittedName>
</protein>
<accession>A0ACC2FKD2</accession>
<evidence type="ECO:0000313" key="2">
    <source>
        <dbReference type="Proteomes" id="UP001157502"/>
    </source>
</evidence>